<dbReference type="RefSeq" id="WP_126125958.1">
    <property type="nucleotide sequence ID" value="NZ_CP034464.1"/>
</dbReference>
<dbReference type="AlphaFoldDB" id="A0A3Q9BMP5"/>
<dbReference type="EMBL" id="CP034464">
    <property type="protein sequence ID" value="AZP10559.1"/>
    <property type="molecule type" value="Genomic_DNA"/>
</dbReference>
<evidence type="ECO:0000313" key="3">
    <source>
        <dbReference type="Proteomes" id="UP000275663"/>
    </source>
</evidence>
<reference evidence="2 3" key="1">
    <citation type="journal article" date="2011" name="Int. J. Syst. Evol. Microbiol.">
        <title>Description of Undibacterium oligocarboniphilum sp. nov., isolated from purified water, and Undibacterium pigrum strain CCUG 49012 as the type strain of Undibacterium parvum sp. nov., and emended descriptions of the genus Undibacterium and the species Undibacterium pigrum.</title>
        <authorList>
            <person name="Eder W."/>
            <person name="Wanner G."/>
            <person name="Ludwig W."/>
            <person name="Busse H.J."/>
            <person name="Ziemke-Kageler F."/>
            <person name="Lang E."/>
        </authorList>
    </citation>
    <scope>NUCLEOTIDE SEQUENCE [LARGE SCALE GENOMIC DNA]</scope>
    <source>
        <strain evidence="2 3">DSM 23061</strain>
    </source>
</reference>
<proteinExistence type="predicted"/>
<dbReference type="KEGG" id="upv:EJN92_00020"/>
<accession>A0A3Q9BMP5</accession>
<sequence length="173" mass="17575">MNKFLDTQHSDLCARAARASSGDRSVAQLCAGLLLGLALCGCATADNPASTPTGTSANTKDAAVSEKSAPASGSMSKPAMDTQVIGAVTSPLSDFNLIRTEISPELNAAMKGPYILPSDKSCDAIGAEITALDRIIGPDLDATTGSQVASLFDQGQSELSNAQSAPCVVRSKA</sequence>
<protein>
    <submittedName>
        <fullName evidence="2">Uncharacterized protein</fullName>
    </submittedName>
</protein>
<organism evidence="2 3">
    <name type="scientific">Undibacterium parvum</name>
    <dbReference type="NCBI Taxonomy" id="401471"/>
    <lineage>
        <taxon>Bacteria</taxon>
        <taxon>Pseudomonadati</taxon>
        <taxon>Pseudomonadota</taxon>
        <taxon>Betaproteobacteria</taxon>
        <taxon>Burkholderiales</taxon>
        <taxon>Oxalobacteraceae</taxon>
        <taxon>Undibacterium</taxon>
    </lineage>
</organism>
<evidence type="ECO:0000313" key="2">
    <source>
        <dbReference type="EMBL" id="AZP10559.1"/>
    </source>
</evidence>
<dbReference type="OrthoDB" id="8775233at2"/>
<evidence type="ECO:0000256" key="1">
    <source>
        <dbReference type="SAM" id="MobiDB-lite"/>
    </source>
</evidence>
<feature type="compositionally biased region" description="Polar residues" evidence="1">
    <location>
        <begin position="50"/>
        <end position="59"/>
    </location>
</feature>
<name>A0A3Q9BMP5_9BURK</name>
<gene>
    <name evidence="2" type="ORF">EJN92_00020</name>
</gene>
<feature type="region of interest" description="Disordered" evidence="1">
    <location>
        <begin position="50"/>
        <end position="79"/>
    </location>
</feature>
<dbReference type="Proteomes" id="UP000275663">
    <property type="component" value="Chromosome"/>
</dbReference>
<keyword evidence="3" id="KW-1185">Reference proteome</keyword>